<gene>
    <name evidence="8" type="primary">rpsK</name>
    <name evidence="10" type="ORF">VW35_00535</name>
</gene>
<dbReference type="PANTHER" id="PTHR11759">
    <property type="entry name" value="40S RIBOSOMAL PROTEIN S14/30S RIBOSOMAL PROTEIN S11"/>
    <property type="match status" value="1"/>
</dbReference>
<dbReference type="OrthoDB" id="9806415at2"/>
<keyword evidence="4 8" id="KW-0689">Ribosomal protein</keyword>
<dbReference type="STRING" id="361041.VW35_00535"/>
<keyword evidence="3 8" id="KW-0694">RNA-binding</keyword>
<dbReference type="Proteomes" id="UP000033514">
    <property type="component" value="Unassembled WGS sequence"/>
</dbReference>
<comment type="subunit">
    <text evidence="8">Part of the 30S ribosomal subunit. Interacts with proteins S7 and S18. Binds to IF-3.</text>
</comment>
<dbReference type="NCBIfam" id="TIGR03632">
    <property type="entry name" value="uS11_bact"/>
    <property type="match status" value="1"/>
</dbReference>
<dbReference type="AlphaFoldDB" id="A0A0F5LEF0"/>
<organism evidence="10 11">
    <name type="scientific">Devosia soli</name>
    <dbReference type="NCBI Taxonomy" id="361041"/>
    <lineage>
        <taxon>Bacteria</taxon>
        <taxon>Pseudomonadati</taxon>
        <taxon>Pseudomonadota</taxon>
        <taxon>Alphaproteobacteria</taxon>
        <taxon>Hyphomicrobiales</taxon>
        <taxon>Devosiaceae</taxon>
        <taxon>Devosia</taxon>
    </lineage>
</organism>
<dbReference type="InterPro" id="IPR036967">
    <property type="entry name" value="Ribosomal_uS11_sf"/>
</dbReference>
<evidence type="ECO:0000313" key="11">
    <source>
        <dbReference type="Proteomes" id="UP000033514"/>
    </source>
</evidence>
<comment type="caution">
    <text evidence="10">The sequence shown here is derived from an EMBL/GenBank/DDBJ whole genome shotgun (WGS) entry which is preliminary data.</text>
</comment>
<reference evidence="10 11" key="1">
    <citation type="submission" date="2015-03" db="EMBL/GenBank/DDBJ databases">
        <authorList>
            <person name="Hassan Y.I."/>
            <person name="Lepp D."/>
            <person name="Zhou T."/>
        </authorList>
    </citation>
    <scope>NUCLEOTIDE SEQUENCE [LARGE SCALE GENOMIC DNA]</scope>
    <source>
        <strain evidence="10 11">GH2-10</strain>
    </source>
</reference>
<dbReference type="GO" id="GO:1990904">
    <property type="term" value="C:ribonucleoprotein complex"/>
    <property type="evidence" value="ECO:0007669"/>
    <property type="project" value="UniProtKB-KW"/>
</dbReference>
<sequence>MAKTDTTRVRRKERKNITSGVAHVNASFNNTMITIADMQGNTISWSSSGVMGFKGSRKSTPYAAQVAAEDAAKKAQEHGMKTLEVEVRGPGSGRESALRALQAAGFNVTSIRDVTSIPHNGCRPRKRRRV</sequence>
<name>A0A0F5LEF0_9HYPH</name>
<evidence type="ECO:0000256" key="4">
    <source>
        <dbReference type="ARBA" id="ARBA00022980"/>
    </source>
</evidence>
<dbReference type="GO" id="GO:0019843">
    <property type="term" value="F:rRNA binding"/>
    <property type="evidence" value="ECO:0007669"/>
    <property type="project" value="UniProtKB-UniRule"/>
</dbReference>
<dbReference type="FunFam" id="3.30.420.80:FF:000001">
    <property type="entry name" value="30S ribosomal protein S11"/>
    <property type="match status" value="1"/>
</dbReference>
<dbReference type="GO" id="GO:0006412">
    <property type="term" value="P:translation"/>
    <property type="evidence" value="ECO:0007669"/>
    <property type="project" value="UniProtKB-UniRule"/>
</dbReference>
<dbReference type="GO" id="GO:0003735">
    <property type="term" value="F:structural constituent of ribosome"/>
    <property type="evidence" value="ECO:0007669"/>
    <property type="project" value="InterPro"/>
</dbReference>
<evidence type="ECO:0000256" key="9">
    <source>
        <dbReference type="RuleBase" id="RU003629"/>
    </source>
</evidence>
<evidence type="ECO:0000256" key="2">
    <source>
        <dbReference type="ARBA" id="ARBA00022730"/>
    </source>
</evidence>
<dbReference type="Gene3D" id="3.30.420.80">
    <property type="entry name" value="Ribosomal protein S11"/>
    <property type="match status" value="1"/>
</dbReference>
<dbReference type="NCBIfam" id="NF003698">
    <property type="entry name" value="PRK05309.1"/>
    <property type="match status" value="1"/>
</dbReference>
<dbReference type="GO" id="GO:0005840">
    <property type="term" value="C:ribosome"/>
    <property type="evidence" value="ECO:0007669"/>
    <property type="project" value="UniProtKB-KW"/>
</dbReference>
<evidence type="ECO:0000256" key="8">
    <source>
        <dbReference type="HAMAP-Rule" id="MF_01310"/>
    </source>
</evidence>
<evidence type="ECO:0000313" key="10">
    <source>
        <dbReference type="EMBL" id="KKB80733.1"/>
    </source>
</evidence>
<dbReference type="SUPFAM" id="SSF53137">
    <property type="entry name" value="Translational machinery components"/>
    <property type="match status" value="1"/>
</dbReference>
<dbReference type="InterPro" id="IPR018102">
    <property type="entry name" value="Ribosomal_uS11_CS"/>
</dbReference>
<proteinExistence type="inferred from homology"/>
<dbReference type="EMBL" id="LAJG01000005">
    <property type="protein sequence ID" value="KKB80733.1"/>
    <property type="molecule type" value="Genomic_DNA"/>
</dbReference>
<comment type="similarity">
    <text evidence="1 8 9">Belongs to the universal ribosomal protein uS11 family.</text>
</comment>
<dbReference type="PATRIC" id="fig|361041.3.peg.3488"/>
<dbReference type="RefSeq" id="WP_046141090.1">
    <property type="nucleotide sequence ID" value="NZ_LAJG01000005.1"/>
</dbReference>
<comment type="function">
    <text evidence="7 8">Located on the platform of the 30S subunit, it bridges several disparate RNA helices of the 16S rRNA. Forms part of the Shine-Dalgarno cleft in the 70S ribosome.</text>
</comment>
<evidence type="ECO:0000256" key="5">
    <source>
        <dbReference type="ARBA" id="ARBA00023274"/>
    </source>
</evidence>
<evidence type="ECO:0000256" key="3">
    <source>
        <dbReference type="ARBA" id="ARBA00022884"/>
    </source>
</evidence>
<dbReference type="PIRSF" id="PIRSF002131">
    <property type="entry name" value="Ribosomal_S11"/>
    <property type="match status" value="1"/>
</dbReference>
<evidence type="ECO:0000256" key="1">
    <source>
        <dbReference type="ARBA" id="ARBA00006194"/>
    </source>
</evidence>
<evidence type="ECO:0000256" key="6">
    <source>
        <dbReference type="ARBA" id="ARBA00035160"/>
    </source>
</evidence>
<keyword evidence="2 8" id="KW-0699">rRNA-binding</keyword>
<evidence type="ECO:0000256" key="7">
    <source>
        <dbReference type="ARBA" id="ARBA00058053"/>
    </source>
</evidence>
<dbReference type="Pfam" id="PF00411">
    <property type="entry name" value="Ribosomal_S11"/>
    <property type="match status" value="1"/>
</dbReference>
<protein>
    <recommendedName>
        <fullName evidence="6 8">Small ribosomal subunit protein uS11</fullName>
    </recommendedName>
</protein>
<keyword evidence="11" id="KW-1185">Reference proteome</keyword>
<dbReference type="PROSITE" id="PS00054">
    <property type="entry name" value="RIBOSOMAL_S11"/>
    <property type="match status" value="1"/>
</dbReference>
<keyword evidence="5 8" id="KW-0687">Ribonucleoprotein</keyword>
<dbReference type="InterPro" id="IPR019981">
    <property type="entry name" value="Ribosomal_uS11_bac-type"/>
</dbReference>
<accession>A0A0F5LEF0</accession>
<dbReference type="InterPro" id="IPR001971">
    <property type="entry name" value="Ribosomal_uS11"/>
</dbReference>
<dbReference type="HAMAP" id="MF_01310">
    <property type="entry name" value="Ribosomal_uS11"/>
    <property type="match status" value="1"/>
</dbReference>